<dbReference type="GO" id="GO:0071111">
    <property type="term" value="F:cyclic-guanylate-specific phosphodiesterase activity"/>
    <property type="evidence" value="ECO:0007669"/>
    <property type="project" value="InterPro"/>
</dbReference>
<dbReference type="AlphaFoldDB" id="A0A317CC43"/>
<dbReference type="SUPFAM" id="SSF141868">
    <property type="entry name" value="EAL domain-like"/>
    <property type="match status" value="1"/>
</dbReference>
<feature type="transmembrane region" description="Helical" evidence="1">
    <location>
        <begin position="95"/>
        <end position="112"/>
    </location>
</feature>
<keyword evidence="1" id="KW-1133">Transmembrane helix</keyword>
<feature type="transmembrane region" description="Helical" evidence="1">
    <location>
        <begin position="142"/>
        <end position="160"/>
    </location>
</feature>
<name>A0A317CC43_9GAMM</name>
<dbReference type="PANTHER" id="PTHR33121">
    <property type="entry name" value="CYCLIC DI-GMP PHOSPHODIESTERASE PDEF"/>
    <property type="match status" value="1"/>
</dbReference>
<sequence>MKPAFTRRSSKAAYFTESKPIIRKRLRPVLYVLIVAFIAAFMTGLLVTINSDPALMPRMAYLAQWMNNVILFFTIAGLCVGVYQLNRERYRESTNWLLNTCSVSIIAQAFTNGGIGEAPIIIYPLIIMTAGFFGNPELMRNITRMCMVSLVVLYLLTVMGIEPLDISPDDPSVIHLRLDQMIYCLLIMEVCFRIVNMFVDDHGSILTRLKNDQEKLDFIANHDKLTGLPNRHSCEAHFDQLFQYSPAVPGMSHLLLFVDIDNFKNINTRFGHNGGDQALSKVASRLDDAFRDDNAIVSRIGGDEFIIMLYMKSDQIERRLDLVMKQLAEPMTIFEQTEYITCSMGVMDIKKEGSSFKEEYRKADLAMNRAKKTGKNRYCYFNQSLNDKALKNIEIGAGLHEAIKNDEFVLYYQPQIDLNSGDIIGAEALIRWVKRDGQIISPADFIPIAEKNGSIVPMTHWVIQQACIDCARWHRAGHSDLFVSVNVPSTVLAEGNLAEIIRTECSAAGIEPCYLEVELTESVILENGDHIQQQLQDIRDMGVSLAIDDFGTGYSNLSYLSRLNVQKLKVDQYFVMNLLKSNQDRTIVHAIAHIADSFGMKTVAEGVEEDLLIEPLRELRCNIGQGYLWSKPIPVLSFMGLLGQGASSQDMPEVPA</sequence>
<dbReference type="SMART" id="SM00267">
    <property type="entry name" value="GGDEF"/>
    <property type="match status" value="1"/>
</dbReference>
<reference evidence="4 5" key="1">
    <citation type="submission" date="2018-05" db="EMBL/GenBank/DDBJ databases">
        <title>Leucothrix arctica sp. nov., isolated from Arctic seawater.</title>
        <authorList>
            <person name="Choi A."/>
            <person name="Baek K."/>
        </authorList>
    </citation>
    <scope>NUCLEOTIDE SEQUENCE [LARGE SCALE GENOMIC DNA]</scope>
    <source>
        <strain evidence="4 5">JCM 18388</strain>
    </source>
</reference>
<dbReference type="SMART" id="SM00052">
    <property type="entry name" value="EAL"/>
    <property type="match status" value="1"/>
</dbReference>
<gene>
    <name evidence="4" type="ORF">DKW60_13305</name>
</gene>
<dbReference type="Gene3D" id="3.20.20.450">
    <property type="entry name" value="EAL domain"/>
    <property type="match status" value="1"/>
</dbReference>
<evidence type="ECO:0000256" key="1">
    <source>
        <dbReference type="SAM" id="Phobius"/>
    </source>
</evidence>
<dbReference type="Proteomes" id="UP000245539">
    <property type="component" value="Unassembled WGS sequence"/>
</dbReference>
<feature type="transmembrane region" description="Helical" evidence="1">
    <location>
        <begin position="118"/>
        <end position="135"/>
    </location>
</feature>
<dbReference type="NCBIfam" id="TIGR00254">
    <property type="entry name" value="GGDEF"/>
    <property type="match status" value="1"/>
</dbReference>
<dbReference type="InterPro" id="IPR029787">
    <property type="entry name" value="Nucleotide_cyclase"/>
</dbReference>
<dbReference type="Pfam" id="PF00990">
    <property type="entry name" value="GGDEF"/>
    <property type="match status" value="1"/>
</dbReference>
<evidence type="ECO:0000313" key="5">
    <source>
        <dbReference type="Proteomes" id="UP000245539"/>
    </source>
</evidence>
<dbReference type="InterPro" id="IPR000160">
    <property type="entry name" value="GGDEF_dom"/>
</dbReference>
<feature type="domain" description="GGDEF" evidence="3">
    <location>
        <begin position="251"/>
        <end position="383"/>
    </location>
</feature>
<feature type="domain" description="EAL" evidence="2">
    <location>
        <begin position="392"/>
        <end position="646"/>
    </location>
</feature>
<dbReference type="CDD" id="cd01949">
    <property type="entry name" value="GGDEF"/>
    <property type="match status" value="1"/>
</dbReference>
<keyword evidence="5" id="KW-1185">Reference proteome</keyword>
<dbReference type="Gene3D" id="3.30.70.270">
    <property type="match status" value="1"/>
</dbReference>
<dbReference type="InterPro" id="IPR043128">
    <property type="entry name" value="Rev_trsase/Diguanyl_cyclase"/>
</dbReference>
<dbReference type="EMBL" id="QGKM01000038">
    <property type="protein sequence ID" value="PWQ96128.1"/>
    <property type="molecule type" value="Genomic_DNA"/>
</dbReference>
<keyword evidence="1" id="KW-0812">Transmembrane</keyword>
<evidence type="ECO:0000313" key="4">
    <source>
        <dbReference type="EMBL" id="PWQ96128.1"/>
    </source>
</evidence>
<organism evidence="4 5">
    <name type="scientific">Leucothrix pacifica</name>
    <dbReference type="NCBI Taxonomy" id="1247513"/>
    <lineage>
        <taxon>Bacteria</taxon>
        <taxon>Pseudomonadati</taxon>
        <taxon>Pseudomonadota</taxon>
        <taxon>Gammaproteobacteria</taxon>
        <taxon>Thiotrichales</taxon>
        <taxon>Thiotrichaceae</taxon>
        <taxon>Leucothrix</taxon>
    </lineage>
</organism>
<accession>A0A317CC43</accession>
<dbReference type="InterPro" id="IPR050706">
    <property type="entry name" value="Cyclic-di-GMP_PDE-like"/>
</dbReference>
<evidence type="ECO:0000259" key="2">
    <source>
        <dbReference type="PROSITE" id="PS50883"/>
    </source>
</evidence>
<keyword evidence="1" id="KW-0472">Membrane</keyword>
<protein>
    <recommendedName>
        <fullName evidence="6">GGDEF-domain containing protein</fullName>
    </recommendedName>
</protein>
<comment type="caution">
    <text evidence="4">The sequence shown here is derived from an EMBL/GenBank/DDBJ whole genome shotgun (WGS) entry which is preliminary data.</text>
</comment>
<feature type="transmembrane region" description="Helical" evidence="1">
    <location>
        <begin position="61"/>
        <end position="83"/>
    </location>
</feature>
<evidence type="ECO:0008006" key="6">
    <source>
        <dbReference type="Google" id="ProtNLM"/>
    </source>
</evidence>
<evidence type="ECO:0000259" key="3">
    <source>
        <dbReference type="PROSITE" id="PS50887"/>
    </source>
</evidence>
<dbReference type="InterPro" id="IPR035919">
    <property type="entry name" value="EAL_sf"/>
</dbReference>
<dbReference type="SUPFAM" id="SSF55073">
    <property type="entry name" value="Nucleotide cyclase"/>
    <property type="match status" value="1"/>
</dbReference>
<dbReference type="CDD" id="cd01948">
    <property type="entry name" value="EAL"/>
    <property type="match status" value="1"/>
</dbReference>
<dbReference type="Pfam" id="PF00563">
    <property type="entry name" value="EAL"/>
    <property type="match status" value="1"/>
</dbReference>
<dbReference type="PROSITE" id="PS50887">
    <property type="entry name" value="GGDEF"/>
    <property type="match status" value="1"/>
</dbReference>
<dbReference type="PROSITE" id="PS50883">
    <property type="entry name" value="EAL"/>
    <property type="match status" value="1"/>
</dbReference>
<dbReference type="PANTHER" id="PTHR33121:SF70">
    <property type="entry name" value="SIGNALING PROTEIN YKOW"/>
    <property type="match status" value="1"/>
</dbReference>
<proteinExistence type="predicted"/>
<feature type="transmembrane region" description="Helical" evidence="1">
    <location>
        <begin position="29"/>
        <end position="49"/>
    </location>
</feature>
<dbReference type="InterPro" id="IPR001633">
    <property type="entry name" value="EAL_dom"/>
</dbReference>